<accession>A0A382JQ74</accession>
<feature type="non-terminal residue" evidence="1">
    <location>
        <position position="42"/>
    </location>
</feature>
<sequence>MEKFPFLAMLLLAGFLTHAAKQPNIVIIMADDMGFSDIGCYG</sequence>
<evidence type="ECO:0000313" key="1">
    <source>
        <dbReference type="EMBL" id="SVC13978.1"/>
    </source>
</evidence>
<dbReference type="AlphaFoldDB" id="A0A382JQ74"/>
<evidence type="ECO:0008006" key="2">
    <source>
        <dbReference type="Google" id="ProtNLM"/>
    </source>
</evidence>
<reference evidence="1" key="1">
    <citation type="submission" date="2018-05" db="EMBL/GenBank/DDBJ databases">
        <authorList>
            <person name="Lanie J.A."/>
            <person name="Ng W.-L."/>
            <person name="Kazmierczak K.M."/>
            <person name="Andrzejewski T.M."/>
            <person name="Davidsen T.M."/>
            <person name="Wayne K.J."/>
            <person name="Tettelin H."/>
            <person name="Glass J.I."/>
            <person name="Rusch D."/>
            <person name="Podicherti R."/>
            <person name="Tsui H.-C.T."/>
            <person name="Winkler M.E."/>
        </authorList>
    </citation>
    <scope>NUCLEOTIDE SEQUENCE</scope>
</reference>
<gene>
    <name evidence="1" type="ORF">METZ01_LOCUS266832</name>
</gene>
<name>A0A382JQ74_9ZZZZ</name>
<dbReference type="InterPro" id="IPR017850">
    <property type="entry name" value="Alkaline_phosphatase_core_sf"/>
</dbReference>
<protein>
    <recommendedName>
        <fullName evidence="2">Sulfatase N-terminal domain-containing protein</fullName>
    </recommendedName>
</protein>
<proteinExistence type="predicted"/>
<dbReference type="EMBL" id="UINC01075617">
    <property type="protein sequence ID" value="SVC13978.1"/>
    <property type="molecule type" value="Genomic_DNA"/>
</dbReference>
<organism evidence="1">
    <name type="scientific">marine metagenome</name>
    <dbReference type="NCBI Taxonomy" id="408172"/>
    <lineage>
        <taxon>unclassified sequences</taxon>
        <taxon>metagenomes</taxon>
        <taxon>ecological metagenomes</taxon>
    </lineage>
</organism>
<dbReference type="SUPFAM" id="SSF53649">
    <property type="entry name" value="Alkaline phosphatase-like"/>
    <property type="match status" value="1"/>
</dbReference>
<dbReference type="Gene3D" id="3.40.720.10">
    <property type="entry name" value="Alkaline Phosphatase, subunit A"/>
    <property type="match status" value="1"/>
</dbReference>